<name>A0A1Y2AZ54_9FUNG</name>
<comment type="caution">
    <text evidence="3">The sequence shown here is derived from an EMBL/GenBank/DDBJ whole genome shotgun (WGS) entry which is preliminary data.</text>
</comment>
<feature type="transmembrane region" description="Helical" evidence="2">
    <location>
        <begin position="142"/>
        <end position="166"/>
    </location>
</feature>
<keyword evidence="2" id="KW-1133">Transmembrane helix</keyword>
<dbReference type="Proteomes" id="UP000193642">
    <property type="component" value="Unassembled WGS sequence"/>
</dbReference>
<feature type="transmembrane region" description="Helical" evidence="2">
    <location>
        <begin position="83"/>
        <end position="99"/>
    </location>
</feature>
<feature type="transmembrane region" description="Helical" evidence="2">
    <location>
        <begin position="286"/>
        <end position="309"/>
    </location>
</feature>
<gene>
    <name evidence="3" type="ORF">BCR33DRAFT_858415</name>
</gene>
<keyword evidence="4" id="KW-1185">Reference proteome</keyword>
<feature type="region of interest" description="Disordered" evidence="1">
    <location>
        <begin position="326"/>
        <end position="361"/>
    </location>
</feature>
<dbReference type="GO" id="GO:0005794">
    <property type="term" value="C:Golgi apparatus"/>
    <property type="evidence" value="ECO:0007669"/>
    <property type="project" value="TreeGrafter"/>
</dbReference>
<accession>A0A1Y2AZ54</accession>
<organism evidence="3 4">
    <name type="scientific">Rhizoclosmatium globosum</name>
    <dbReference type="NCBI Taxonomy" id="329046"/>
    <lineage>
        <taxon>Eukaryota</taxon>
        <taxon>Fungi</taxon>
        <taxon>Fungi incertae sedis</taxon>
        <taxon>Chytridiomycota</taxon>
        <taxon>Chytridiomycota incertae sedis</taxon>
        <taxon>Chytridiomycetes</taxon>
        <taxon>Chytridiales</taxon>
        <taxon>Chytriomycetaceae</taxon>
        <taxon>Rhizoclosmatium</taxon>
    </lineage>
</organism>
<evidence type="ECO:0000313" key="4">
    <source>
        <dbReference type="Proteomes" id="UP000193642"/>
    </source>
</evidence>
<dbReference type="InterPro" id="IPR040410">
    <property type="entry name" value="UPF0658_Golgi"/>
</dbReference>
<feature type="transmembrane region" description="Helical" evidence="2">
    <location>
        <begin position="253"/>
        <end position="274"/>
    </location>
</feature>
<feature type="transmembrane region" description="Helical" evidence="2">
    <location>
        <begin position="53"/>
        <end position="76"/>
    </location>
</feature>
<proteinExistence type="predicted"/>
<keyword evidence="2" id="KW-0812">Transmembrane</keyword>
<feature type="transmembrane region" description="Helical" evidence="2">
    <location>
        <begin position="192"/>
        <end position="217"/>
    </location>
</feature>
<feature type="transmembrane region" description="Helical" evidence="2">
    <location>
        <begin position="223"/>
        <end position="241"/>
    </location>
</feature>
<dbReference type="AlphaFoldDB" id="A0A1Y2AZ54"/>
<dbReference type="PANTHER" id="PTHR34391:SF1">
    <property type="entry name" value="UPF0658 GOLGI APPARATUS MEMBRANE PROTEIN C1952.10C-RELATED"/>
    <property type="match status" value="1"/>
</dbReference>
<keyword evidence="2" id="KW-0472">Membrane</keyword>
<feature type="transmembrane region" description="Helical" evidence="2">
    <location>
        <begin position="12"/>
        <end position="38"/>
    </location>
</feature>
<dbReference type="PANTHER" id="PTHR34391">
    <property type="entry name" value="UPF0658 GOLGI APPARATUS MEMBRANE PROTEIN C1952.10C-RELATED"/>
    <property type="match status" value="1"/>
</dbReference>
<evidence type="ECO:0000256" key="2">
    <source>
        <dbReference type="SAM" id="Phobius"/>
    </source>
</evidence>
<feature type="compositionally biased region" description="Polar residues" evidence="1">
    <location>
        <begin position="326"/>
        <end position="335"/>
    </location>
</feature>
<sequence length="361" mass="40046">MILLPAAASTTAYITLATVLIEACCIIPIEAVITVIYFQNSNPFNSVGEDKSIVVYLIIFCLAQLFQIILCWDALFHQNTIQIVGFLFFTLSATAYAGFQDGSIQSNMNIGDAWQANSLMNGIAAGDALYIADPTQKQTMRALLHVVPAIMAICSVFYCYLFYHLYLDFGWKIYKKIGADPTMRYMYQVYQIFVLLLKLDVFFMFGFGIQFLVLIIQPGDPEFSITIAAIPILMAILAFALHGVRSENKSITIAFMCGLILADGYFGFKIYRIYTKPEKYQYTKKYLTFFAALSIIVVTLSLAVTGLCMSHFGKGLKEHIIKDGTASQSSSVNNTGKEKTRQGSQANSAHNDGKLNDVGMA</sequence>
<protein>
    <submittedName>
        <fullName evidence="3">Uncharacterized protein</fullName>
    </submittedName>
</protein>
<dbReference type="EMBL" id="MCGO01000101">
    <property type="protein sequence ID" value="ORY27580.1"/>
    <property type="molecule type" value="Genomic_DNA"/>
</dbReference>
<evidence type="ECO:0000313" key="3">
    <source>
        <dbReference type="EMBL" id="ORY27580.1"/>
    </source>
</evidence>
<dbReference type="OrthoDB" id="2448307at2759"/>
<reference evidence="3 4" key="1">
    <citation type="submission" date="2016-07" db="EMBL/GenBank/DDBJ databases">
        <title>Pervasive Adenine N6-methylation of Active Genes in Fungi.</title>
        <authorList>
            <consortium name="DOE Joint Genome Institute"/>
            <person name="Mondo S.J."/>
            <person name="Dannebaum R.O."/>
            <person name="Kuo R.C."/>
            <person name="Labutti K."/>
            <person name="Haridas S."/>
            <person name="Kuo A."/>
            <person name="Salamov A."/>
            <person name="Ahrendt S.R."/>
            <person name="Lipzen A."/>
            <person name="Sullivan W."/>
            <person name="Andreopoulos W.B."/>
            <person name="Clum A."/>
            <person name="Lindquist E."/>
            <person name="Daum C."/>
            <person name="Ramamoorthy G.K."/>
            <person name="Gryganskyi A."/>
            <person name="Culley D."/>
            <person name="Magnuson J.K."/>
            <person name="James T.Y."/>
            <person name="O'Malley M.A."/>
            <person name="Stajich J.E."/>
            <person name="Spatafora J.W."/>
            <person name="Visel A."/>
            <person name="Grigoriev I.V."/>
        </authorList>
    </citation>
    <scope>NUCLEOTIDE SEQUENCE [LARGE SCALE GENOMIC DNA]</scope>
    <source>
        <strain evidence="3 4">JEL800</strain>
    </source>
</reference>
<evidence type="ECO:0000256" key="1">
    <source>
        <dbReference type="SAM" id="MobiDB-lite"/>
    </source>
</evidence>